<evidence type="ECO:0000259" key="2">
    <source>
        <dbReference type="SMART" id="SM00852"/>
    </source>
</evidence>
<comment type="catalytic activity">
    <reaction evidence="1">
        <text>adenylyl-molybdopterin + molybdate = Mo-molybdopterin + AMP + H(+)</text>
        <dbReference type="Rhea" id="RHEA:35047"/>
        <dbReference type="ChEBI" id="CHEBI:15378"/>
        <dbReference type="ChEBI" id="CHEBI:36264"/>
        <dbReference type="ChEBI" id="CHEBI:62727"/>
        <dbReference type="ChEBI" id="CHEBI:71302"/>
        <dbReference type="ChEBI" id="CHEBI:456215"/>
    </reaction>
</comment>
<evidence type="ECO:0000256" key="1">
    <source>
        <dbReference type="RuleBase" id="RU365090"/>
    </source>
</evidence>
<dbReference type="Gene3D" id="3.90.105.10">
    <property type="entry name" value="Molybdopterin biosynthesis moea protein, domain 2"/>
    <property type="match status" value="1"/>
</dbReference>
<gene>
    <name evidence="3" type="ORF">FZ040_08940</name>
</gene>
<dbReference type="GO" id="GO:0006777">
    <property type="term" value="P:Mo-molybdopterin cofactor biosynthetic process"/>
    <property type="evidence" value="ECO:0007669"/>
    <property type="project" value="UniProtKB-UniRule"/>
</dbReference>
<comment type="cofactor">
    <cofactor evidence="1">
        <name>Mg(2+)</name>
        <dbReference type="ChEBI" id="CHEBI:18420"/>
    </cofactor>
</comment>
<dbReference type="CDD" id="cd03522">
    <property type="entry name" value="MoeA_like"/>
    <property type="match status" value="1"/>
</dbReference>
<dbReference type="EMBL" id="VTOY01000007">
    <property type="protein sequence ID" value="TYZ21905.1"/>
    <property type="molecule type" value="Genomic_DNA"/>
</dbReference>
<accession>A0A5D6W506</accession>
<comment type="function">
    <text evidence="1">Catalyzes the insertion of molybdate into adenylated molybdopterin with the concomitant release of AMP.</text>
</comment>
<keyword evidence="1" id="KW-0808">Transferase</keyword>
<keyword evidence="1" id="KW-0500">Molybdenum</keyword>
<comment type="caution">
    <text evidence="3">The sequence shown here is derived from an EMBL/GenBank/DDBJ whole genome shotgun (WGS) entry which is preliminary data.</text>
</comment>
<dbReference type="PANTHER" id="PTHR10192">
    <property type="entry name" value="MOLYBDOPTERIN BIOSYNTHESIS PROTEIN"/>
    <property type="match status" value="1"/>
</dbReference>
<dbReference type="Gene3D" id="3.40.980.10">
    <property type="entry name" value="MoaB/Mog-like domain"/>
    <property type="match status" value="1"/>
</dbReference>
<name>A0A5D6W506_9FIRM</name>
<sequence length="343" mass="38039">MKEMKTVDAVGQILCHDITQIIKGVTKDAVFRKGHVITEEDIPVLLSVGKDHIYVWENDDTVLHENDAAEILRQLCQNEYMTASEPKEGKIELTATVDGVFQVDESRFDDVNELDDVTIATLPQNMPVKAGQKLAGMRVIPLVIKKDKMEQVKKVAGDKPLLRLRPYQKDIKVGVVTTGTEVFLGRIEDTFTPVIAGKLKPFGLKIDEHRITDDVTEHTRDAIRELVDLGMDMIICTGGMSVDPDDRTPAAIRDAGADIITYGAPVLPGAMFLLGYLTHEGRTIPVMGLPGCVMYAARTVFDLVLPRVMTGERLTRREIRHFGIGGLCMNCKTCHFPVCGFQH</sequence>
<dbReference type="RefSeq" id="WP_149171679.1">
    <property type="nucleotide sequence ID" value="NZ_VTOY01000007.1"/>
</dbReference>
<comment type="similarity">
    <text evidence="1">Belongs to the MoeA family.</text>
</comment>
<reference evidence="3 4" key="1">
    <citation type="submission" date="2019-08" db="EMBL/GenBank/DDBJ databases">
        <title>Selenomonas sp. mPRGC5 and Selenomonas sp. mPRGC8 isolated from ruminal fluid of dairy goat (Capra hircus).</title>
        <authorList>
            <person name="Poothong S."/>
            <person name="Nuengjamnong C."/>
            <person name="Tanasupawat S."/>
        </authorList>
    </citation>
    <scope>NUCLEOTIDE SEQUENCE [LARGE SCALE GENOMIC DNA]</scope>
    <source>
        <strain evidence="4">mPRGC5</strain>
    </source>
</reference>
<feature type="domain" description="MoaB/Mog" evidence="2">
    <location>
        <begin position="174"/>
        <end position="310"/>
    </location>
</feature>
<dbReference type="Pfam" id="PF00994">
    <property type="entry name" value="MoCF_biosynth"/>
    <property type="match status" value="1"/>
</dbReference>
<evidence type="ECO:0000313" key="3">
    <source>
        <dbReference type="EMBL" id="TYZ21905.1"/>
    </source>
</evidence>
<dbReference type="InterPro" id="IPR038987">
    <property type="entry name" value="MoeA-like"/>
</dbReference>
<evidence type="ECO:0000313" key="4">
    <source>
        <dbReference type="Proteomes" id="UP000323646"/>
    </source>
</evidence>
<dbReference type="GO" id="GO:0061599">
    <property type="term" value="F:molybdopterin molybdotransferase activity"/>
    <property type="evidence" value="ECO:0007669"/>
    <property type="project" value="UniProtKB-UniRule"/>
</dbReference>
<protein>
    <recommendedName>
        <fullName evidence="1">Molybdopterin molybdenumtransferase</fullName>
        <ecNumber evidence="1">2.10.1.1</ecNumber>
    </recommendedName>
</protein>
<keyword evidence="4" id="KW-1185">Reference proteome</keyword>
<keyword evidence="1" id="KW-0460">Magnesium</keyword>
<keyword evidence="1" id="KW-0479">Metal-binding</keyword>
<dbReference type="PANTHER" id="PTHR10192:SF28">
    <property type="entry name" value="MOLYBDOPTERIN MOLYBDENUMTRANSFERASE"/>
    <property type="match status" value="1"/>
</dbReference>
<dbReference type="SUPFAM" id="SSF53218">
    <property type="entry name" value="Molybdenum cofactor biosynthesis proteins"/>
    <property type="match status" value="1"/>
</dbReference>
<dbReference type="SMART" id="SM00852">
    <property type="entry name" value="MoCF_biosynth"/>
    <property type="match status" value="1"/>
</dbReference>
<keyword evidence="1" id="KW-0501">Molybdenum cofactor biosynthesis</keyword>
<organism evidence="3 4">
    <name type="scientific">Selenomonas ruminis</name>
    <dbReference type="NCBI Taxonomy" id="2593411"/>
    <lineage>
        <taxon>Bacteria</taxon>
        <taxon>Bacillati</taxon>
        <taxon>Bacillota</taxon>
        <taxon>Negativicutes</taxon>
        <taxon>Selenomonadales</taxon>
        <taxon>Selenomonadaceae</taxon>
        <taxon>Selenomonas</taxon>
    </lineage>
</organism>
<dbReference type="UniPathway" id="UPA00344"/>
<dbReference type="InterPro" id="IPR036425">
    <property type="entry name" value="MoaB/Mog-like_dom_sf"/>
</dbReference>
<dbReference type="Proteomes" id="UP000323646">
    <property type="component" value="Unassembled WGS sequence"/>
</dbReference>
<dbReference type="EC" id="2.10.1.1" evidence="1"/>
<dbReference type="GO" id="GO:0005829">
    <property type="term" value="C:cytosol"/>
    <property type="evidence" value="ECO:0007669"/>
    <property type="project" value="TreeGrafter"/>
</dbReference>
<dbReference type="OrthoDB" id="9767940at2"/>
<proteinExistence type="inferred from homology"/>
<dbReference type="InterPro" id="IPR001453">
    <property type="entry name" value="MoaB/Mog_dom"/>
</dbReference>
<dbReference type="GO" id="GO:0046872">
    <property type="term" value="F:metal ion binding"/>
    <property type="evidence" value="ECO:0007669"/>
    <property type="project" value="UniProtKB-UniRule"/>
</dbReference>
<dbReference type="AlphaFoldDB" id="A0A5D6W506"/>
<comment type="pathway">
    <text evidence="1">Cofactor biosynthesis; molybdopterin biosynthesis.</text>
</comment>